<keyword evidence="1" id="KW-0812">Transmembrane</keyword>
<accession>A0AAN4Y8A5</accession>
<dbReference type="PANTHER" id="PTHR35895">
    <property type="entry name" value="CHROMOSOME 16, WHOLE GENOME SHOTGUN SEQUENCE"/>
    <property type="match status" value="1"/>
</dbReference>
<proteinExistence type="predicted"/>
<dbReference type="AlphaFoldDB" id="A0AAN4Y8A5"/>
<dbReference type="GO" id="GO:0000329">
    <property type="term" value="C:fungal-type vacuole membrane"/>
    <property type="evidence" value="ECO:0007669"/>
    <property type="project" value="InterPro"/>
</dbReference>
<dbReference type="Pfam" id="PF12505">
    <property type="entry name" value="DUF3712"/>
    <property type="match status" value="1"/>
</dbReference>
<keyword evidence="1" id="KW-1133">Transmembrane helix</keyword>
<dbReference type="InterPro" id="IPR022185">
    <property type="entry name" value="DUF3712"/>
</dbReference>
<organism evidence="2 3">
    <name type="scientific">Aspergillus oryzae</name>
    <name type="common">Yellow koji mold</name>
    <dbReference type="NCBI Taxonomy" id="5062"/>
    <lineage>
        <taxon>Eukaryota</taxon>
        <taxon>Fungi</taxon>
        <taxon>Dikarya</taxon>
        <taxon>Ascomycota</taxon>
        <taxon>Pezizomycotina</taxon>
        <taxon>Eurotiomycetes</taxon>
        <taxon>Eurotiomycetidae</taxon>
        <taxon>Eurotiales</taxon>
        <taxon>Aspergillaceae</taxon>
        <taxon>Aspergillus</taxon>
        <taxon>Aspergillus subgen. Circumdati</taxon>
    </lineage>
</organism>
<comment type="caution">
    <text evidence="2">The sequence shown here is derived from an EMBL/GenBank/DDBJ whole genome shotgun (WGS) entry which is preliminary data.</text>
</comment>
<dbReference type="EMBL" id="BSYA01000012">
    <property type="protein sequence ID" value="GMG24647.1"/>
    <property type="molecule type" value="Genomic_DNA"/>
</dbReference>
<sequence length="561" mass="61665">MRVKYDDLASRGLSYINSPIFGFYYVNQAPVTLLFYSVSPHLKEAINPYPSLLSLELVDPPPVPKLRSPANNRGFSIVRADPHPTSACELWSYIKSYTSRAYISIHPNEFDVSTPAPRGQRLGIAMEEKQHYLGSKAAKYALGIHRGPLPQDDGEGVAIEHVETANTISLEKREKTRAERARRHWARFWCCYIFWSLIFLAVFLPVLVLDNASLVVTETSVMQPRPDSIMLSLKTALKLPIGVPVRIEPIAISLFNRKEKGNGTWAKVYLDGATIDGNTTLGIDNQFTPLNVEQWKEYVHSVVFEKNAPLSLNGKTTAYLGKLKNHVTMDKDVKQNSMFNDPFSKNILTTVPALNSFSGFSVADPQLLLPPREDGTNLIANATLPNPSVMTLEIVHLVIGNATIDNLVLKPGNHSSPIHGIMDLKVLLKNLVPILQSQASSLKNGYLTLDTVGKSVVYDGVEVPYYTEVMRNLTMTAQVPLGGLITNTLRGILHDGNGANIFANLTDNSSSDSGSSGGGLLDLLGRSDKGLANMLTSRAVDELLNNPEKRSSMINVLEGFL</sequence>
<evidence type="ECO:0000313" key="3">
    <source>
        <dbReference type="Proteomes" id="UP001165205"/>
    </source>
</evidence>
<keyword evidence="1" id="KW-0472">Membrane</keyword>
<name>A0AAN4Y8A5_ASPOZ</name>
<reference evidence="2" key="1">
    <citation type="submission" date="2023-04" db="EMBL/GenBank/DDBJ databases">
        <title>Aspergillus oryzae NBRC 4228.</title>
        <authorList>
            <person name="Ichikawa N."/>
            <person name="Sato H."/>
            <person name="Tonouchi N."/>
        </authorList>
    </citation>
    <scope>NUCLEOTIDE SEQUENCE</scope>
    <source>
        <strain evidence="2">NBRC 4228</strain>
    </source>
</reference>
<feature type="transmembrane region" description="Helical" evidence="1">
    <location>
        <begin position="185"/>
        <end position="209"/>
    </location>
</feature>
<protein>
    <submittedName>
        <fullName evidence="2">Unnamed protein product</fullName>
    </submittedName>
</protein>
<gene>
    <name evidence="2" type="ORF">Aory04_000185100</name>
</gene>
<evidence type="ECO:0000313" key="2">
    <source>
        <dbReference type="EMBL" id="GMG24647.1"/>
    </source>
</evidence>
<dbReference type="PANTHER" id="PTHR35895:SF2">
    <property type="match status" value="1"/>
</dbReference>
<evidence type="ECO:0000256" key="1">
    <source>
        <dbReference type="SAM" id="Phobius"/>
    </source>
</evidence>
<dbReference type="Proteomes" id="UP001165205">
    <property type="component" value="Unassembled WGS sequence"/>
</dbReference>
<dbReference type="InterPro" id="IPR046368">
    <property type="entry name" value="Tag1"/>
</dbReference>